<keyword evidence="2" id="KW-1185">Reference proteome</keyword>
<protein>
    <submittedName>
        <fullName evidence="1">Uncharacterized protein</fullName>
    </submittedName>
</protein>
<sequence length="280" mass="31270">MSYLLELTIAEHRLAVEFPSDSLCAWAMRTFSAVPATSYTFASPLDMTISVNMGYGTAQDSRLPQIIFTADRVRYSRSDLLIAASRDYSEAFIEAYDERALEHALILLYNALITQREWGLIVSASSVVEENKAYLFMLSSGLQGQSFSPPPAASALLSDQAAILKISGGQVRAFSSPFRKGICRSPQSIHLTYEVGAYYAQHPSPMIHHAPVSRKEAVQQLHGSLYLKPLEPSDSSITKALCRKAIDKVPFYELYAPSDDLFWREWTEKGRRRTGHLQHG</sequence>
<dbReference type="RefSeq" id="WP_341419113.1">
    <property type="nucleotide sequence ID" value="NZ_JBBPCC010000025.1"/>
</dbReference>
<evidence type="ECO:0000313" key="1">
    <source>
        <dbReference type="EMBL" id="MEK8131986.1"/>
    </source>
</evidence>
<name>A0ABU9DUR2_9BACL</name>
<dbReference type="EMBL" id="JBBPCC010000025">
    <property type="protein sequence ID" value="MEK8131986.1"/>
    <property type="molecule type" value="Genomic_DNA"/>
</dbReference>
<organism evidence="1 2">
    <name type="scientific">Paenibacillus filicis</name>
    <dbReference type="NCBI Taxonomy" id="669464"/>
    <lineage>
        <taxon>Bacteria</taxon>
        <taxon>Bacillati</taxon>
        <taxon>Bacillota</taxon>
        <taxon>Bacilli</taxon>
        <taxon>Bacillales</taxon>
        <taxon>Paenibacillaceae</taxon>
        <taxon>Paenibacillus</taxon>
    </lineage>
</organism>
<proteinExistence type="predicted"/>
<gene>
    <name evidence="1" type="ORF">WMW72_29165</name>
</gene>
<reference evidence="1 2" key="1">
    <citation type="submission" date="2024-04" db="EMBL/GenBank/DDBJ databases">
        <title>draft genome sequnece of Paenibacillus filicis.</title>
        <authorList>
            <person name="Kim D.-U."/>
        </authorList>
    </citation>
    <scope>NUCLEOTIDE SEQUENCE [LARGE SCALE GENOMIC DNA]</scope>
    <source>
        <strain evidence="1 2">KACC14197</strain>
    </source>
</reference>
<accession>A0ABU9DUR2</accession>
<comment type="caution">
    <text evidence="1">The sequence shown here is derived from an EMBL/GenBank/DDBJ whole genome shotgun (WGS) entry which is preliminary data.</text>
</comment>
<evidence type="ECO:0000313" key="2">
    <source>
        <dbReference type="Proteomes" id="UP001469365"/>
    </source>
</evidence>
<dbReference type="Proteomes" id="UP001469365">
    <property type="component" value="Unassembled WGS sequence"/>
</dbReference>